<dbReference type="PROSITE" id="PS50878">
    <property type="entry name" value="RT_POL"/>
    <property type="match status" value="1"/>
</dbReference>
<dbReference type="GO" id="GO:0008270">
    <property type="term" value="F:zinc ion binding"/>
    <property type="evidence" value="ECO:0007669"/>
    <property type="project" value="UniProtKB-KW"/>
</dbReference>
<dbReference type="Proteomes" id="UP000887013">
    <property type="component" value="Unassembled WGS sequence"/>
</dbReference>
<feature type="domain" description="Reverse transcriptase" evidence="4">
    <location>
        <begin position="647"/>
        <end position="813"/>
    </location>
</feature>
<dbReference type="InterPro" id="IPR000477">
    <property type="entry name" value="RT_dom"/>
</dbReference>
<dbReference type="PROSITE" id="PS50157">
    <property type="entry name" value="ZINC_FINGER_C2H2_2"/>
    <property type="match status" value="1"/>
</dbReference>
<evidence type="ECO:0000313" key="6">
    <source>
        <dbReference type="Proteomes" id="UP000887013"/>
    </source>
</evidence>
<name>A0A8X6P0V2_NEPPI</name>
<keyword evidence="1" id="KW-0479">Metal-binding</keyword>
<proteinExistence type="predicted"/>
<evidence type="ECO:0000259" key="4">
    <source>
        <dbReference type="PROSITE" id="PS50878"/>
    </source>
</evidence>
<dbReference type="OrthoDB" id="410104at2759"/>
<reference evidence="5" key="1">
    <citation type="submission" date="2020-08" db="EMBL/GenBank/DDBJ databases">
        <title>Multicomponent nature underlies the extraordinary mechanical properties of spider dragline silk.</title>
        <authorList>
            <person name="Kono N."/>
            <person name="Nakamura H."/>
            <person name="Mori M."/>
            <person name="Yoshida Y."/>
            <person name="Ohtoshi R."/>
            <person name="Malay A.D."/>
            <person name="Moran D.A.P."/>
            <person name="Tomita M."/>
            <person name="Numata K."/>
            <person name="Arakawa K."/>
        </authorList>
    </citation>
    <scope>NUCLEOTIDE SEQUENCE</scope>
</reference>
<dbReference type="SMART" id="SM00355">
    <property type="entry name" value="ZnF_C2H2"/>
    <property type="match status" value="3"/>
</dbReference>
<feature type="compositionally biased region" description="Polar residues" evidence="2">
    <location>
        <begin position="306"/>
        <end position="329"/>
    </location>
</feature>
<accession>A0A8X6P0V2</accession>
<keyword evidence="1" id="KW-0863">Zinc-finger</keyword>
<keyword evidence="6" id="KW-1185">Reference proteome</keyword>
<feature type="domain" description="C2H2-type" evidence="3">
    <location>
        <begin position="28"/>
        <end position="51"/>
    </location>
</feature>
<dbReference type="PANTHER" id="PTHR19446">
    <property type="entry name" value="REVERSE TRANSCRIPTASES"/>
    <property type="match status" value="1"/>
</dbReference>
<organism evidence="5 6">
    <name type="scientific">Nephila pilipes</name>
    <name type="common">Giant wood spider</name>
    <name type="synonym">Nephila maculata</name>
    <dbReference type="NCBI Taxonomy" id="299642"/>
    <lineage>
        <taxon>Eukaryota</taxon>
        <taxon>Metazoa</taxon>
        <taxon>Ecdysozoa</taxon>
        <taxon>Arthropoda</taxon>
        <taxon>Chelicerata</taxon>
        <taxon>Arachnida</taxon>
        <taxon>Araneae</taxon>
        <taxon>Araneomorphae</taxon>
        <taxon>Entelegynae</taxon>
        <taxon>Araneoidea</taxon>
        <taxon>Nephilidae</taxon>
        <taxon>Nephila</taxon>
    </lineage>
</organism>
<dbReference type="AlphaFoldDB" id="A0A8X6P0V2"/>
<dbReference type="Pfam" id="PF00078">
    <property type="entry name" value="RVT_1"/>
    <property type="match status" value="1"/>
</dbReference>
<feature type="region of interest" description="Disordered" evidence="2">
    <location>
        <begin position="255"/>
        <end position="345"/>
    </location>
</feature>
<feature type="region of interest" description="Disordered" evidence="2">
    <location>
        <begin position="172"/>
        <end position="194"/>
    </location>
</feature>
<feature type="non-terminal residue" evidence="5">
    <location>
        <position position="1"/>
    </location>
</feature>
<keyword evidence="1" id="KW-0862">Zinc</keyword>
<dbReference type="PROSITE" id="PS00028">
    <property type="entry name" value="ZINC_FINGER_C2H2_1"/>
    <property type="match status" value="1"/>
</dbReference>
<comment type="caution">
    <text evidence="5">The sequence shown here is derived from an EMBL/GenBank/DDBJ whole genome shotgun (WGS) entry which is preliminary data.</text>
</comment>
<evidence type="ECO:0000259" key="3">
    <source>
        <dbReference type="PROSITE" id="PS50157"/>
    </source>
</evidence>
<evidence type="ECO:0000256" key="2">
    <source>
        <dbReference type="SAM" id="MobiDB-lite"/>
    </source>
</evidence>
<dbReference type="InterPro" id="IPR013087">
    <property type="entry name" value="Znf_C2H2_type"/>
</dbReference>
<sequence length="813" mass="89624">MESPPTGPPPVSPFKKALYSRVVKKGLYRCQFCEKSFISEDRANKHKFTIHGISPRKTVTSFFPDCPPELCRVCCKGSAPYKTMADHYKFVHNLSISANFQQGPIDTIDVNSTDFVSSTDKHVRNFITKKPASTKPKIISKSNNFSNKPPNCNTTKTRIFNNLKIVARPELRGTGPSNIVPMPTTKPKDNSSSSSIIPSKIIVQAEVHHGPNSQGPHDSNSPKKCSMCPFLAIKHCGLRLYYYQVHGLRKIPKSTTTEENIVSTTSSKNKSPPPSSKIAEIIPVKSVPSKVTKPLSKPMRPKKNSSSKAPPLSSTYSSQIITAISPTPKSQDKDKSPRPVVASHSTISSPSIVPFVSFQGSTLQYSFPIQTRLQCRLRNALPLSARSPAKNPAKHSCLINNLILPPSVIEGDHSVCDICECFSAKTQVAKKNHLDAHARESIKANSSQLLLPPASKIKKKLKSKRIIELSEGPSGNLPLAPPITGVIENANPPAEEIEDINKIDVGKISILSSFSEPLEALLEVDDLEGAQFAFESILNDIITKQYRWNRRKCIRNLVNPSSSFCQLNKEFLRTHFTNTWAPPTILYSYPESSPPSLPPILEILTPEAIAACLQGCENSAPGPDRLSYQHWKTIDPSCSIVAKIFNICIKLKDIPSTWKDSNCILIPKKGDLSSIDNWCPITLSNSIYKLFSKCLARKLQDWCGIHKVLSPCQKGFTPFDGVVEHNFVIGQHLEAARRSHTESFLVWLDISNAFGSIPHNILFSAMSSVGIDQDFIHLIQNLYSNSITKIITNEGLTDPIPLSCGVKQGCPLS</sequence>
<evidence type="ECO:0000313" key="5">
    <source>
        <dbReference type="EMBL" id="GFT43840.1"/>
    </source>
</evidence>
<dbReference type="EMBL" id="BMAW01110582">
    <property type="protein sequence ID" value="GFT43840.1"/>
    <property type="molecule type" value="Genomic_DNA"/>
</dbReference>
<evidence type="ECO:0000256" key="1">
    <source>
        <dbReference type="PROSITE-ProRule" id="PRU00042"/>
    </source>
</evidence>
<protein>
    <submittedName>
        <fullName evidence="5">Retrovirus-related Pol polyprotein from type-1 retrotransposable element R2</fullName>
    </submittedName>
</protein>
<gene>
    <name evidence="5" type="primary">PO21_26</name>
    <name evidence="5" type="ORF">NPIL_403351</name>
</gene>